<dbReference type="PANTHER" id="PTHR43157:SF31">
    <property type="entry name" value="PHOSPHATIDYLINOSITOL-GLYCAN BIOSYNTHESIS CLASS F PROTEIN"/>
    <property type="match status" value="1"/>
</dbReference>
<dbReference type="Gene3D" id="3.40.50.720">
    <property type="entry name" value="NAD(P)-binding Rossmann-like Domain"/>
    <property type="match status" value="1"/>
</dbReference>
<keyword evidence="3" id="KW-0732">Signal</keyword>
<sequence>MYVILFIISIVLVLVHIYQKKSNAICKSTKQLNGKTVIVTGGTLGIGLRIALDFAHRGARIIIACPYEKEGTNARRIIVQKTENRNVIFKCLDLANLESVRNFAKDILKNEDRLDILVNNAGVGVVGDFLTKDGINFIMQVNYYGHFLLTLLLLPLLSKTGTESEKSRIINATSMLRAQGSLDVENYNRVGYWYQLSIYSNSKLSVVLFSKALTRRLQNHNIVINNANPGLVATRIYESYNILVGYILKYLLHAFFKNPWEGAQTAIHVALDDDAGKVSGQVFENCKMTNKAWTFPWRKSNNMDQAAEKLWDQSVKLVKLESSELGIFKL</sequence>
<proteinExistence type="inferred from homology"/>
<keyword evidence="1" id="KW-0560">Oxidoreductase</keyword>
<gene>
    <name evidence="4" type="ORF">BINO364_LOCUS13322</name>
</gene>
<organism evidence="4 5">
    <name type="scientific">Brenthis ino</name>
    <name type="common">lesser marbled fritillary</name>
    <dbReference type="NCBI Taxonomy" id="405034"/>
    <lineage>
        <taxon>Eukaryota</taxon>
        <taxon>Metazoa</taxon>
        <taxon>Ecdysozoa</taxon>
        <taxon>Arthropoda</taxon>
        <taxon>Hexapoda</taxon>
        <taxon>Insecta</taxon>
        <taxon>Pterygota</taxon>
        <taxon>Neoptera</taxon>
        <taxon>Endopterygota</taxon>
        <taxon>Lepidoptera</taxon>
        <taxon>Glossata</taxon>
        <taxon>Ditrysia</taxon>
        <taxon>Papilionoidea</taxon>
        <taxon>Nymphalidae</taxon>
        <taxon>Heliconiinae</taxon>
        <taxon>Argynnini</taxon>
        <taxon>Brenthis</taxon>
    </lineage>
</organism>
<accession>A0A8J9V0F1</accession>
<dbReference type="SUPFAM" id="SSF51735">
    <property type="entry name" value="NAD(P)-binding Rossmann-fold domains"/>
    <property type="match status" value="1"/>
</dbReference>
<keyword evidence="5" id="KW-1185">Reference proteome</keyword>
<dbReference type="PANTHER" id="PTHR43157">
    <property type="entry name" value="PHOSPHATIDYLINOSITOL-GLYCAN BIOSYNTHESIS CLASS F PROTEIN-RELATED"/>
    <property type="match status" value="1"/>
</dbReference>
<feature type="signal peptide" evidence="3">
    <location>
        <begin position="1"/>
        <end position="24"/>
    </location>
</feature>
<dbReference type="OrthoDB" id="191979at2759"/>
<dbReference type="GO" id="GO:0016491">
    <property type="term" value="F:oxidoreductase activity"/>
    <property type="evidence" value="ECO:0007669"/>
    <property type="project" value="UniProtKB-KW"/>
</dbReference>
<name>A0A8J9V0F1_9NEOP</name>
<evidence type="ECO:0000256" key="2">
    <source>
        <dbReference type="RuleBase" id="RU000363"/>
    </source>
</evidence>
<dbReference type="EMBL" id="OV170227">
    <property type="protein sequence ID" value="CAH0728059.1"/>
    <property type="molecule type" value="Genomic_DNA"/>
</dbReference>
<dbReference type="PRINTS" id="PR00080">
    <property type="entry name" value="SDRFAMILY"/>
</dbReference>
<evidence type="ECO:0008006" key="6">
    <source>
        <dbReference type="Google" id="ProtNLM"/>
    </source>
</evidence>
<reference evidence="4" key="1">
    <citation type="submission" date="2021-12" db="EMBL/GenBank/DDBJ databases">
        <authorList>
            <person name="Martin H S."/>
        </authorList>
    </citation>
    <scope>NUCLEOTIDE SEQUENCE</scope>
</reference>
<protein>
    <recommendedName>
        <fullName evidence="6">Retinol dehydrogenase 11</fullName>
    </recommendedName>
</protein>
<dbReference type="PRINTS" id="PR00081">
    <property type="entry name" value="GDHRDH"/>
</dbReference>
<evidence type="ECO:0000256" key="1">
    <source>
        <dbReference type="ARBA" id="ARBA00023002"/>
    </source>
</evidence>
<evidence type="ECO:0000313" key="5">
    <source>
        <dbReference type="Proteomes" id="UP000838878"/>
    </source>
</evidence>
<dbReference type="InterPro" id="IPR036291">
    <property type="entry name" value="NAD(P)-bd_dom_sf"/>
</dbReference>
<dbReference type="InterPro" id="IPR002347">
    <property type="entry name" value="SDR_fam"/>
</dbReference>
<evidence type="ECO:0000313" key="4">
    <source>
        <dbReference type="EMBL" id="CAH0728059.1"/>
    </source>
</evidence>
<evidence type="ECO:0000256" key="3">
    <source>
        <dbReference type="SAM" id="SignalP"/>
    </source>
</evidence>
<dbReference type="AlphaFoldDB" id="A0A8J9V0F1"/>
<dbReference type="Pfam" id="PF00106">
    <property type="entry name" value="adh_short"/>
    <property type="match status" value="1"/>
</dbReference>
<feature type="non-terminal residue" evidence="4">
    <location>
        <position position="330"/>
    </location>
</feature>
<comment type="similarity">
    <text evidence="2">Belongs to the short-chain dehydrogenases/reductases (SDR) family.</text>
</comment>
<dbReference type="Proteomes" id="UP000838878">
    <property type="component" value="Chromosome 7"/>
</dbReference>
<feature type="chain" id="PRO_5035418934" description="Retinol dehydrogenase 11" evidence="3">
    <location>
        <begin position="25"/>
        <end position="330"/>
    </location>
</feature>